<protein>
    <submittedName>
        <fullName evidence="2">Enoyl-CoA hydratase/isomerase family protein</fullName>
    </submittedName>
</protein>
<dbReference type="PANTHER" id="PTHR43459">
    <property type="entry name" value="ENOYL-COA HYDRATASE"/>
    <property type="match status" value="1"/>
</dbReference>
<dbReference type="InterPro" id="IPR001753">
    <property type="entry name" value="Enoyl-CoA_hydra/iso"/>
</dbReference>
<comment type="caution">
    <text evidence="2">The sequence shown here is derived from an EMBL/GenBank/DDBJ whole genome shotgun (WGS) entry which is preliminary data.</text>
</comment>
<dbReference type="EMBL" id="JADZGI010000001">
    <property type="protein sequence ID" value="MBH0112992.1"/>
    <property type="molecule type" value="Genomic_DNA"/>
</dbReference>
<dbReference type="CDD" id="cd06558">
    <property type="entry name" value="crotonase-like"/>
    <property type="match status" value="1"/>
</dbReference>
<comment type="similarity">
    <text evidence="1">Belongs to the enoyl-CoA hydratase/isomerase family.</text>
</comment>
<gene>
    <name evidence="2" type="ORF">I5E68_08520</name>
</gene>
<reference evidence="2" key="1">
    <citation type="submission" date="2020-11" db="EMBL/GenBank/DDBJ databases">
        <title>Novosphingobium aureum sp. nov., a marine bacterium isolated from sediment of a salt flat.</title>
        <authorList>
            <person name="Yoo Y."/>
            <person name="Kim J.-J."/>
        </authorList>
    </citation>
    <scope>NUCLEOTIDE SEQUENCE</scope>
    <source>
        <strain evidence="2">YJ-S2-02</strain>
    </source>
</reference>
<dbReference type="AlphaFoldDB" id="A0A931HBJ9"/>
<dbReference type="PANTHER" id="PTHR43459:SF1">
    <property type="entry name" value="EG:BACN32G11.4 PROTEIN"/>
    <property type="match status" value="1"/>
</dbReference>
<dbReference type="Pfam" id="PF00378">
    <property type="entry name" value="ECH_1"/>
    <property type="match status" value="1"/>
</dbReference>
<dbReference type="InterPro" id="IPR018376">
    <property type="entry name" value="Enoyl-CoA_hyd/isom_CS"/>
</dbReference>
<evidence type="ECO:0000256" key="1">
    <source>
        <dbReference type="RuleBase" id="RU003707"/>
    </source>
</evidence>
<dbReference type="InterPro" id="IPR029045">
    <property type="entry name" value="ClpP/crotonase-like_dom_sf"/>
</dbReference>
<dbReference type="PROSITE" id="PS00166">
    <property type="entry name" value="ENOYL_COA_HYDRATASE"/>
    <property type="match status" value="1"/>
</dbReference>
<proteinExistence type="inferred from homology"/>
<keyword evidence="3" id="KW-1185">Reference proteome</keyword>
<dbReference type="RefSeq" id="WP_197162907.1">
    <property type="nucleotide sequence ID" value="NZ_JADZGI010000001.1"/>
</dbReference>
<dbReference type="Proteomes" id="UP000617634">
    <property type="component" value="Unassembled WGS sequence"/>
</dbReference>
<evidence type="ECO:0000313" key="2">
    <source>
        <dbReference type="EMBL" id="MBH0112992.1"/>
    </source>
</evidence>
<dbReference type="SUPFAM" id="SSF52096">
    <property type="entry name" value="ClpP/crotonase"/>
    <property type="match status" value="1"/>
</dbReference>
<sequence>MTISVSLESDGPLARITFSKPPHNFACPDLLRQIADAVYKVDNDPRLRCTLLSSQGRSFCAGADLAGDEKIAGSGGMATIAQLYGQAERLFRRRKPMVAAVQGAAVGAGLGLALTADFRIGDATTRLAANFTRLGFHPGFALTYTLPRLLGEQRASWMMMSSQRIKPEQALDWGLLDRLADDGDLEEAARTMAHEIADNAPLALLAVRRTLTDGMAKAAAAAMRREHAEQAALRTTADYAEGVASVFERRPANFTGS</sequence>
<dbReference type="Gene3D" id="3.90.226.10">
    <property type="entry name" value="2-enoyl-CoA Hydratase, Chain A, domain 1"/>
    <property type="match status" value="1"/>
</dbReference>
<accession>A0A931HBJ9</accession>
<name>A0A931HBJ9_9SPHN</name>
<evidence type="ECO:0000313" key="3">
    <source>
        <dbReference type="Proteomes" id="UP000617634"/>
    </source>
</evidence>
<organism evidence="2 3">
    <name type="scientific">Novosphingobium aureum</name>
    <dbReference type="NCBI Taxonomy" id="2792964"/>
    <lineage>
        <taxon>Bacteria</taxon>
        <taxon>Pseudomonadati</taxon>
        <taxon>Pseudomonadota</taxon>
        <taxon>Alphaproteobacteria</taxon>
        <taxon>Sphingomonadales</taxon>
        <taxon>Sphingomonadaceae</taxon>
        <taxon>Novosphingobium</taxon>
    </lineage>
</organism>
<dbReference type="GO" id="GO:0003824">
    <property type="term" value="F:catalytic activity"/>
    <property type="evidence" value="ECO:0007669"/>
    <property type="project" value="InterPro"/>
</dbReference>